<dbReference type="CDD" id="cd07023">
    <property type="entry name" value="S49_Sppa_N_C"/>
    <property type="match status" value="1"/>
</dbReference>
<dbReference type="Pfam" id="PF01343">
    <property type="entry name" value="Peptidase_S49"/>
    <property type="match status" value="1"/>
</dbReference>
<name>A0A1H7CTP7_9FIRM</name>
<dbReference type="PANTHER" id="PTHR42987">
    <property type="entry name" value="PEPTIDASE S49"/>
    <property type="match status" value="1"/>
</dbReference>
<dbReference type="Proteomes" id="UP000199662">
    <property type="component" value="Unassembled WGS sequence"/>
</dbReference>
<feature type="transmembrane region" description="Helical" evidence="5">
    <location>
        <begin position="6"/>
        <end position="24"/>
    </location>
</feature>
<dbReference type="GO" id="GO:0004252">
    <property type="term" value="F:serine-type endopeptidase activity"/>
    <property type="evidence" value="ECO:0007669"/>
    <property type="project" value="InterPro"/>
</dbReference>
<dbReference type="AlphaFoldDB" id="A0A1H7CTP7"/>
<dbReference type="GO" id="GO:0004176">
    <property type="term" value="F:ATP-dependent peptidase activity"/>
    <property type="evidence" value="ECO:0007669"/>
    <property type="project" value="InterPro"/>
</dbReference>
<keyword evidence="5" id="KW-0472">Membrane</keyword>
<keyword evidence="5" id="KW-1133">Transmembrane helix</keyword>
<evidence type="ECO:0000256" key="3">
    <source>
        <dbReference type="ARBA" id="ARBA00022801"/>
    </source>
</evidence>
<feature type="domain" description="Peptidase S49" evidence="6">
    <location>
        <begin position="110"/>
        <end position="257"/>
    </location>
</feature>
<dbReference type="Gene3D" id="3.90.226.10">
    <property type="entry name" value="2-enoyl-CoA Hydratase, Chain A, domain 1"/>
    <property type="match status" value="2"/>
</dbReference>
<keyword evidence="2 7" id="KW-0645">Protease</keyword>
<evidence type="ECO:0000256" key="4">
    <source>
        <dbReference type="ARBA" id="ARBA00022825"/>
    </source>
</evidence>
<evidence type="ECO:0000256" key="1">
    <source>
        <dbReference type="ARBA" id="ARBA00008683"/>
    </source>
</evidence>
<evidence type="ECO:0000313" key="8">
    <source>
        <dbReference type="Proteomes" id="UP000199662"/>
    </source>
</evidence>
<gene>
    <name evidence="7" type="ORF">SAMN05660742_12524</name>
</gene>
<dbReference type="InterPro" id="IPR029045">
    <property type="entry name" value="ClpP/crotonase-like_dom_sf"/>
</dbReference>
<dbReference type="PRINTS" id="PR00127">
    <property type="entry name" value="CLPPROTEASEP"/>
</dbReference>
<dbReference type="NCBIfam" id="TIGR00706">
    <property type="entry name" value="SppA_dom"/>
    <property type="match status" value="1"/>
</dbReference>
<evidence type="ECO:0000256" key="2">
    <source>
        <dbReference type="ARBA" id="ARBA00022670"/>
    </source>
</evidence>
<proteinExistence type="inferred from homology"/>
<dbReference type="STRING" id="84035.SAMN05660742_12524"/>
<dbReference type="PANTHER" id="PTHR42987:SF4">
    <property type="entry name" value="PROTEASE SOHB-RELATED"/>
    <property type="match status" value="1"/>
</dbReference>
<keyword evidence="8" id="KW-1185">Reference proteome</keyword>
<dbReference type="InterPro" id="IPR002142">
    <property type="entry name" value="Peptidase_S49"/>
</dbReference>
<dbReference type="InterPro" id="IPR001907">
    <property type="entry name" value="ClpP"/>
</dbReference>
<dbReference type="RefSeq" id="WP_091835266.1">
    <property type="nucleotide sequence ID" value="NZ_FNZK01000025.1"/>
</dbReference>
<evidence type="ECO:0000259" key="6">
    <source>
        <dbReference type="Pfam" id="PF01343"/>
    </source>
</evidence>
<keyword evidence="5" id="KW-0812">Transmembrane</keyword>
<dbReference type="GO" id="GO:0006508">
    <property type="term" value="P:proteolysis"/>
    <property type="evidence" value="ECO:0007669"/>
    <property type="project" value="UniProtKB-KW"/>
</dbReference>
<sequence>MSKKKIMIIFIGIVCVSFLALIFISTHKKSTQNNFSSADKIAVIHVDGVITSSHTTSSILSEGNGGTDQLIKDLHAAAEDTSVKAIVMRINSPGGAVTATEEVGEEMNKIRDNGKPIVVSMGDTAASGAYWLSACADKVYANPTTVTGSIGVYMPYSNWEELYQKIGIRQDKIKSGIHKDILSSDRPMTPEEHQMLQAIVDELYNGFVDVVAKGRHMDRERVKQLADGRIYTGKQAKELGLVDELGNYYDALDGTAAMVGISGKPQIKEFGKDNPLSLLFSANSKENLLKELFSGLTADTALKSIAPQAMPEKW</sequence>
<keyword evidence="4" id="KW-0720">Serine protease</keyword>
<comment type="similarity">
    <text evidence="1">Belongs to the peptidase S49 family.</text>
</comment>
<evidence type="ECO:0000313" key="7">
    <source>
        <dbReference type="EMBL" id="SEJ92856.1"/>
    </source>
</evidence>
<dbReference type="EMBL" id="FNZK01000025">
    <property type="protein sequence ID" value="SEJ92856.1"/>
    <property type="molecule type" value="Genomic_DNA"/>
</dbReference>
<organism evidence="7 8">
    <name type="scientific">Propionispira arboris</name>
    <dbReference type="NCBI Taxonomy" id="84035"/>
    <lineage>
        <taxon>Bacteria</taxon>
        <taxon>Bacillati</taxon>
        <taxon>Bacillota</taxon>
        <taxon>Negativicutes</taxon>
        <taxon>Selenomonadales</taxon>
        <taxon>Selenomonadaceae</taxon>
        <taxon>Propionispira</taxon>
    </lineage>
</organism>
<evidence type="ECO:0000256" key="5">
    <source>
        <dbReference type="SAM" id="Phobius"/>
    </source>
</evidence>
<protein>
    <submittedName>
        <fullName evidence="7">Protease-4</fullName>
    </submittedName>
</protein>
<dbReference type="InterPro" id="IPR047272">
    <property type="entry name" value="S49_SppA_C"/>
</dbReference>
<dbReference type="InterPro" id="IPR004635">
    <property type="entry name" value="Pept_S49_SppA"/>
</dbReference>
<accession>A0A1H7CTP7</accession>
<dbReference type="SUPFAM" id="SSF52096">
    <property type="entry name" value="ClpP/crotonase"/>
    <property type="match status" value="1"/>
</dbReference>
<reference evidence="7 8" key="1">
    <citation type="submission" date="2016-10" db="EMBL/GenBank/DDBJ databases">
        <authorList>
            <person name="de Groot N.N."/>
        </authorList>
    </citation>
    <scope>NUCLEOTIDE SEQUENCE [LARGE SCALE GENOMIC DNA]</scope>
    <source>
        <strain evidence="7 8">DSM 2179</strain>
    </source>
</reference>
<keyword evidence="3" id="KW-0378">Hydrolase</keyword>